<feature type="domain" description="Duffy-binding-like" evidence="5">
    <location>
        <begin position="192"/>
        <end position="344"/>
    </location>
</feature>
<evidence type="ECO:0000313" key="6">
    <source>
        <dbReference type="EMBL" id="EUT88806.1"/>
    </source>
</evidence>
<feature type="domain" description="Duffy-antigen binding" evidence="3">
    <location>
        <begin position="1"/>
        <end position="188"/>
    </location>
</feature>
<dbReference type="EMBL" id="KE123486">
    <property type="protein sequence ID" value="EUT88806.1"/>
    <property type="molecule type" value="Genomic_DNA"/>
</dbReference>
<evidence type="ECO:0000259" key="4">
    <source>
        <dbReference type="Pfam" id="PF21807"/>
    </source>
</evidence>
<dbReference type="Pfam" id="PF03011">
    <property type="entry name" value="PFEMP"/>
    <property type="match status" value="1"/>
</dbReference>
<feature type="region of interest" description="Disordered" evidence="1">
    <location>
        <begin position="780"/>
        <end position="832"/>
    </location>
</feature>
<sequence>METISNYNSNARHKLLGEVCMAAKYEGNSIETYYTPYLLNNEGTSSQLCTVLARSFADIGDIIRGRDLYRRDKGEKKKRDDLEENLKTIFKNIYDNLVIEKPQAEARYQDKNGGNFFKLREDWWTANRATIWEALTCDARDNAEYFRQTCGDSGSPSMVRDKCRCKDENGKNTDQVPTYFDYVPQYLRWFEEWAEDFCRKKKKKVENLEKQCRKKDKNSDDRYCSRNGYDCEQTVNARGKVRMGKGCTDCFFACYPYVDWINNQRKQFLKQRNKYADEINGTSSSSRTRRAARGGSDHKGYEKIFYDKLKGHYSDVGEFLEKLSNEDVCKKVKDGGTIDFKNVNTGGTAGSGSGSGDSSTNDTSGTNDENKGTFYRSKYCQPCPICGMKKNNGEWEHKKSGRCKHGNLYKPANGAKLTEIRILKSGDGQTEIEEKLNKFCQTEDDESLYAAWKCYNDVEKVNNGEDDDDEEGVDKVKEAGGLCILQNKNKKEKEKETEPEPDEIQKTFHDFFFYWVAHMLKDSIHWRTKKIKGCLEKKNDNTCKKNKCNDKCKCYESWVKKKKTEWTNIKDHFNTQEGFDKAQNQGLGFTHDFVLQCNLQIEFLKGDSEEKSEEKSENSLDAQELKHLRQMLQETGVDASGSGDGGMCGIGVASDGKKKTIMDKLIEHEEGIAETCKKCEEPPQEQESVARSDEPPANPTDDNVEEEGEHSSDAENDEEDDLGEDDEDGDGAGGSDGAVEAEASGPQQEEVEEPTTPGVNPCDIVDKLFKKPESLQAACSLKYGPGGKEKFPNWKCIPSGESGDAKRQRRSADSSGNPTSDNKGGLCIPPRRRRLYVTPLTKWASQVPLGDTTSQSDKESSQSEKLRDAFIESAAIETFFLWHRYKKQKEKPQGVGVGGLTTLASGSGDGDSNDPDKQLKSGNIPNDFLRLMFYTLGDYRDILVRGGDVNSGSGSEKDSSSNEKNLVVLLSEN</sequence>
<dbReference type="GO" id="GO:0016020">
    <property type="term" value="C:membrane"/>
    <property type="evidence" value="ECO:0007669"/>
    <property type="project" value="InterPro"/>
</dbReference>
<feature type="domain" description="Duffy-binding-like" evidence="2">
    <location>
        <begin position="511"/>
        <end position="681"/>
    </location>
</feature>
<dbReference type="InterPro" id="IPR054595">
    <property type="entry name" value="DBL_C"/>
</dbReference>
<gene>
    <name evidence="6" type="ORF">PFAG_01651</name>
</gene>
<dbReference type="InterPro" id="IPR008602">
    <property type="entry name" value="Duffy-antigen-binding"/>
</dbReference>
<feature type="compositionally biased region" description="Polar residues" evidence="1">
    <location>
        <begin position="813"/>
        <end position="822"/>
    </location>
</feature>
<dbReference type="InterPro" id="IPR004258">
    <property type="entry name" value="DBL"/>
</dbReference>
<evidence type="ECO:0000259" key="2">
    <source>
        <dbReference type="Pfam" id="PF03011"/>
    </source>
</evidence>
<organism evidence="6">
    <name type="scientific">Plasmodium falciparum Santa Lucia</name>
    <dbReference type="NCBI Taxonomy" id="478859"/>
    <lineage>
        <taxon>Eukaryota</taxon>
        <taxon>Sar</taxon>
        <taxon>Alveolata</taxon>
        <taxon>Apicomplexa</taxon>
        <taxon>Aconoidasida</taxon>
        <taxon>Haemosporida</taxon>
        <taxon>Plasmodiidae</taxon>
        <taxon>Plasmodium</taxon>
        <taxon>Plasmodium (Laverania)</taxon>
    </lineage>
</organism>
<feature type="compositionally biased region" description="Low complexity" evidence="1">
    <location>
        <begin position="356"/>
        <end position="367"/>
    </location>
</feature>
<dbReference type="Pfam" id="PF05424">
    <property type="entry name" value="Duffy_binding"/>
    <property type="match status" value="2"/>
</dbReference>
<name>W7G1K4_PLAFA</name>
<feature type="compositionally biased region" description="Basic and acidic residues" evidence="1">
    <location>
        <begin position="803"/>
        <end position="812"/>
    </location>
</feature>
<dbReference type="FunFam" id="1.20.58.830:FF:000004">
    <property type="entry name" value="Erythrocyte membrane protein 1, PfEMP1"/>
    <property type="match status" value="1"/>
</dbReference>
<dbReference type="AlphaFoldDB" id="W7G1K4"/>
<dbReference type="Gene3D" id="1.20.58.830">
    <property type="match status" value="2"/>
</dbReference>
<dbReference type="InterPro" id="IPR042202">
    <property type="entry name" value="Duffy-ag-bd_sf"/>
</dbReference>
<feature type="domain" description="Duffy-antigen binding" evidence="3">
    <location>
        <begin position="825"/>
        <end position="966"/>
    </location>
</feature>
<dbReference type="InterPro" id="IPR049158">
    <property type="entry name" value="PfEMP1_CIDRalpha1_dom"/>
</dbReference>
<feature type="region of interest" description="Disordered" evidence="1">
    <location>
        <begin position="891"/>
        <end position="921"/>
    </location>
</feature>
<reference evidence="6" key="1">
    <citation type="submission" date="2013-02" db="EMBL/GenBank/DDBJ databases">
        <title>The Genome Sequence of Plasmodium falciparum Santa Lucia.</title>
        <authorList>
            <consortium name="The Broad Institute Genome Sequencing Platform"/>
            <consortium name="The Broad Institute Genome Sequencing Center for Infectious Disease"/>
            <person name="Neafsey D."/>
            <person name="Cheeseman I."/>
            <person name="Volkman S."/>
            <person name="Adams J."/>
            <person name="Walker B."/>
            <person name="Young S.K."/>
            <person name="Zeng Q."/>
            <person name="Gargeya S."/>
            <person name="Fitzgerald M."/>
            <person name="Haas B."/>
            <person name="Abouelleil A."/>
            <person name="Alvarado L."/>
            <person name="Arachchi H.M."/>
            <person name="Berlin A.M."/>
            <person name="Chapman S.B."/>
            <person name="Dewar J."/>
            <person name="Goldberg J."/>
            <person name="Griggs A."/>
            <person name="Gujja S."/>
            <person name="Hansen M."/>
            <person name="Howarth C."/>
            <person name="Imamovic A."/>
            <person name="Larimer J."/>
            <person name="McCowan C."/>
            <person name="Murphy C."/>
            <person name="Neiman D."/>
            <person name="Pearson M."/>
            <person name="Priest M."/>
            <person name="Roberts A."/>
            <person name="Saif S."/>
            <person name="Shea T."/>
            <person name="Sisk P."/>
            <person name="Sykes S."/>
            <person name="Wortman J."/>
            <person name="Nusbaum C."/>
            <person name="Birren B."/>
        </authorList>
    </citation>
    <scope>NUCLEOTIDE SEQUENCE [LARGE SCALE GENOMIC DNA]</scope>
    <source>
        <strain evidence="6">Santa Lucia</strain>
    </source>
</reference>
<feature type="region of interest" description="Disordered" evidence="1">
    <location>
        <begin position="340"/>
        <end position="371"/>
    </location>
</feature>
<feature type="region of interest" description="Disordered" evidence="1">
    <location>
        <begin position="678"/>
        <end position="764"/>
    </location>
</feature>
<evidence type="ECO:0000259" key="3">
    <source>
        <dbReference type="Pfam" id="PF05424"/>
    </source>
</evidence>
<accession>W7G1K4</accession>
<feature type="compositionally biased region" description="Acidic residues" evidence="1">
    <location>
        <begin position="702"/>
        <end position="730"/>
    </location>
</feature>
<evidence type="ECO:0000256" key="1">
    <source>
        <dbReference type="SAM" id="MobiDB-lite"/>
    </source>
</evidence>
<protein>
    <submittedName>
        <fullName evidence="6">Uncharacterized protein</fullName>
    </submittedName>
</protein>
<feature type="compositionally biased region" description="Low complexity" evidence="1">
    <location>
        <begin position="737"/>
        <end position="759"/>
    </location>
</feature>
<dbReference type="Pfam" id="PF21807">
    <property type="entry name" value="PfEMP1_CIDRalpha1_dom"/>
    <property type="match status" value="1"/>
</dbReference>
<dbReference type="FunFam" id="1.20.58.830:FF:000003">
    <property type="entry name" value="Erythrocyte membrane protein 1, PfEMP1"/>
    <property type="match status" value="1"/>
</dbReference>
<proteinExistence type="predicted"/>
<dbReference type="GO" id="GO:0046789">
    <property type="term" value="F:host cell surface receptor binding"/>
    <property type="evidence" value="ECO:0007669"/>
    <property type="project" value="InterPro"/>
</dbReference>
<dbReference type="Pfam" id="PF22672">
    <property type="entry name" value="DBL_C"/>
    <property type="match status" value="1"/>
</dbReference>
<dbReference type="Gene3D" id="1.20.1310.20">
    <property type="entry name" value="Duffy-antigen binding domain"/>
    <property type="match status" value="2"/>
</dbReference>
<evidence type="ECO:0000259" key="5">
    <source>
        <dbReference type="Pfam" id="PF22672"/>
    </source>
</evidence>
<feature type="domain" description="PfEMP1 CIDRalpha1" evidence="4">
    <location>
        <begin position="418"/>
        <end position="463"/>
    </location>
</feature>
<dbReference type="SUPFAM" id="SSF140924">
    <property type="entry name" value="Duffy binding domain-like"/>
    <property type="match status" value="3"/>
</dbReference>
<dbReference type="Proteomes" id="UP000030666">
    <property type="component" value="Unassembled WGS sequence"/>
</dbReference>